<dbReference type="GO" id="GO:0005743">
    <property type="term" value="C:mitochondrial inner membrane"/>
    <property type="evidence" value="ECO:0007669"/>
    <property type="project" value="UniProtKB-SubCell"/>
</dbReference>
<keyword evidence="12" id="KW-0496">Mitochondrion</keyword>
<keyword evidence="17" id="KW-1185">Reference proteome</keyword>
<evidence type="ECO:0000313" key="16">
    <source>
        <dbReference type="Ensembl" id="ENSFTIP00000018592.1"/>
    </source>
</evidence>
<comment type="similarity">
    <text evidence="3">Belongs to the complex I NDUFB4 subunit family.</text>
</comment>
<dbReference type="PANTHER" id="PTHR15469:SF0">
    <property type="entry name" value="NADH DEHYDROGENASE [UBIQUINONE] 1 BETA SUBCOMPLEX SUBUNIT 4"/>
    <property type="match status" value="1"/>
</dbReference>
<comment type="function">
    <text evidence="1">Accessory subunit of the mitochondrial membrane respiratory chain NADH dehydrogenase (Complex I), that is believed not to be involved in catalysis. Complex I functions in the transfer of electrons from NADH to the respiratory chain. The immediate electron acceptor for the enzyme is believed to be ubiquinone.</text>
</comment>
<comment type="subunit">
    <text evidence="4">Complex I is composed of 45 different subunits.</text>
</comment>
<evidence type="ECO:0000256" key="4">
    <source>
        <dbReference type="ARBA" id="ARBA00011533"/>
    </source>
</evidence>
<reference evidence="16" key="1">
    <citation type="submission" date="2025-08" db="UniProtKB">
        <authorList>
            <consortium name="Ensembl"/>
        </authorList>
    </citation>
    <scope>IDENTIFICATION</scope>
</reference>
<keyword evidence="11" id="KW-1133">Transmembrane helix</keyword>
<evidence type="ECO:0000256" key="9">
    <source>
        <dbReference type="ARBA" id="ARBA00022792"/>
    </source>
</evidence>
<dbReference type="InterPro" id="IPR009866">
    <property type="entry name" value="NADH_UbQ_OxRdtase_NDUFB4_su"/>
</dbReference>
<keyword evidence="7" id="KW-0679">Respiratory chain</keyword>
<dbReference type="PANTHER" id="PTHR15469">
    <property type="entry name" value="NADH-UBIQUINONE OXIDOREDUCTASE B15 SUBUNIT"/>
    <property type="match status" value="1"/>
</dbReference>
<proteinExistence type="inferred from homology"/>
<dbReference type="Ensembl" id="ENSFTIT00000019373.1">
    <property type="protein sequence ID" value="ENSFTIP00000018592.1"/>
    <property type="gene ID" value="ENSFTIG00000012294.1"/>
</dbReference>
<evidence type="ECO:0000256" key="5">
    <source>
        <dbReference type="ARBA" id="ARBA00018681"/>
    </source>
</evidence>
<keyword evidence="9" id="KW-0999">Mitochondrion inner membrane</keyword>
<name>A0A8C4V1A8_FALTI</name>
<protein>
    <recommendedName>
        <fullName evidence="5">NADH dehydrogenase [ubiquinone] 1 beta subcomplex subunit 4</fullName>
    </recommendedName>
    <alternativeName>
        <fullName evidence="14">Complex I-B15</fullName>
    </alternativeName>
    <alternativeName>
        <fullName evidence="15">NADH-ubiquinone oxidoreductase B15 subunit</fullName>
    </alternativeName>
</protein>
<evidence type="ECO:0000256" key="6">
    <source>
        <dbReference type="ARBA" id="ARBA00022448"/>
    </source>
</evidence>
<evidence type="ECO:0000256" key="14">
    <source>
        <dbReference type="ARBA" id="ARBA00030212"/>
    </source>
</evidence>
<keyword evidence="10" id="KW-0249">Electron transport</keyword>
<evidence type="ECO:0000256" key="10">
    <source>
        <dbReference type="ARBA" id="ARBA00022982"/>
    </source>
</evidence>
<organism evidence="16 17">
    <name type="scientific">Falco tinnunculus</name>
    <name type="common">Common kestrel</name>
    <dbReference type="NCBI Taxonomy" id="100819"/>
    <lineage>
        <taxon>Eukaryota</taxon>
        <taxon>Metazoa</taxon>
        <taxon>Chordata</taxon>
        <taxon>Craniata</taxon>
        <taxon>Vertebrata</taxon>
        <taxon>Euteleostomi</taxon>
        <taxon>Archelosauria</taxon>
        <taxon>Archosauria</taxon>
        <taxon>Dinosauria</taxon>
        <taxon>Saurischia</taxon>
        <taxon>Theropoda</taxon>
        <taxon>Coelurosauria</taxon>
        <taxon>Aves</taxon>
        <taxon>Neognathae</taxon>
        <taxon>Neoaves</taxon>
        <taxon>Telluraves</taxon>
        <taxon>Australaves</taxon>
        <taxon>Falconiformes</taxon>
        <taxon>Falconidae</taxon>
        <taxon>Falco</taxon>
    </lineage>
</organism>
<evidence type="ECO:0000256" key="7">
    <source>
        <dbReference type="ARBA" id="ARBA00022660"/>
    </source>
</evidence>
<evidence type="ECO:0000256" key="12">
    <source>
        <dbReference type="ARBA" id="ARBA00023128"/>
    </source>
</evidence>
<keyword evidence="8" id="KW-0812">Transmembrane</keyword>
<evidence type="ECO:0000256" key="3">
    <source>
        <dbReference type="ARBA" id="ARBA00007260"/>
    </source>
</evidence>
<dbReference type="Proteomes" id="UP000694562">
    <property type="component" value="Unplaced"/>
</dbReference>
<evidence type="ECO:0000256" key="8">
    <source>
        <dbReference type="ARBA" id="ARBA00022692"/>
    </source>
</evidence>
<dbReference type="Pfam" id="PF07225">
    <property type="entry name" value="NDUF_B4"/>
    <property type="match status" value="1"/>
</dbReference>
<keyword evidence="13" id="KW-0472">Membrane</keyword>
<keyword evidence="6" id="KW-0813">Transport</keyword>
<dbReference type="AlphaFoldDB" id="A0A8C4V1A8"/>
<evidence type="ECO:0000256" key="11">
    <source>
        <dbReference type="ARBA" id="ARBA00022989"/>
    </source>
</evidence>
<accession>A0A8C4V1A8</accession>
<evidence type="ECO:0000313" key="17">
    <source>
        <dbReference type="Proteomes" id="UP000694562"/>
    </source>
</evidence>
<dbReference type="OrthoDB" id="5818798at2759"/>
<comment type="subcellular location">
    <subcellularLocation>
        <location evidence="2">Mitochondrion inner membrane</location>
        <topology evidence="2">Single-pass membrane protein</topology>
        <orientation evidence="2">Matrix side</orientation>
    </subcellularLocation>
</comment>
<evidence type="ECO:0000256" key="2">
    <source>
        <dbReference type="ARBA" id="ARBA00004298"/>
    </source>
</evidence>
<evidence type="ECO:0000256" key="1">
    <source>
        <dbReference type="ARBA" id="ARBA00003195"/>
    </source>
</evidence>
<evidence type="ECO:0000256" key="13">
    <source>
        <dbReference type="ARBA" id="ARBA00023136"/>
    </source>
</evidence>
<sequence>PTKLGHPTASKIHGERKQSRAVYIPASPGTGRWRGYVPVLINRELLVAYTKWQYQLQLNNPNPLAITEEPALLCWGYARTQHNIYPAFRLTPKTSFRGALFVRGPILFWAAVIKADRDHKEKLIREGKHKPPNL</sequence>
<reference evidence="16" key="2">
    <citation type="submission" date="2025-09" db="UniProtKB">
        <authorList>
            <consortium name="Ensembl"/>
        </authorList>
    </citation>
    <scope>IDENTIFICATION</scope>
</reference>
<evidence type="ECO:0000256" key="15">
    <source>
        <dbReference type="ARBA" id="ARBA00030987"/>
    </source>
</evidence>